<dbReference type="InterPro" id="IPR011989">
    <property type="entry name" value="ARM-like"/>
</dbReference>
<reference evidence="1 2" key="1">
    <citation type="submission" date="2014-11" db="EMBL/GenBank/DDBJ databases">
        <title>Genetic blueprint of the zoonotic pathogen Toxocara canis.</title>
        <authorList>
            <person name="Zhu X.-Q."/>
            <person name="Korhonen P.K."/>
            <person name="Cai H."/>
            <person name="Young N.D."/>
            <person name="Nejsum P."/>
            <person name="von Samson-Himmelstjerna G."/>
            <person name="Boag P.R."/>
            <person name="Tan P."/>
            <person name="Li Q."/>
            <person name="Min J."/>
            <person name="Yang Y."/>
            <person name="Wang X."/>
            <person name="Fang X."/>
            <person name="Hall R.S."/>
            <person name="Hofmann A."/>
            <person name="Sternberg P.W."/>
            <person name="Jex A.R."/>
            <person name="Gasser R.B."/>
        </authorList>
    </citation>
    <scope>NUCLEOTIDE SEQUENCE [LARGE SCALE GENOMIC DNA]</scope>
    <source>
        <strain evidence="1">PN_DK_2014</strain>
    </source>
</reference>
<dbReference type="Gene3D" id="1.25.10.10">
    <property type="entry name" value="Leucine-rich Repeat Variant"/>
    <property type="match status" value="1"/>
</dbReference>
<proteinExistence type="predicted"/>
<dbReference type="EMBL" id="JPKZ01001706">
    <property type="protein sequence ID" value="KHN80603.1"/>
    <property type="molecule type" value="Genomic_DNA"/>
</dbReference>
<evidence type="ECO:0000313" key="1">
    <source>
        <dbReference type="EMBL" id="KHN80603.1"/>
    </source>
</evidence>
<dbReference type="Proteomes" id="UP000031036">
    <property type="component" value="Unassembled WGS sequence"/>
</dbReference>
<organism evidence="1 2">
    <name type="scientific">Toxocara canis</name>
    <name type="common">Canine roundworm</name>
    <dbReference type="NCBI Taxonomy" id="6265"/>
    <lineage>
        <taxon>Eukaryota</taxon>
        <taxon>Metazoa</taxon>
        <taxon>Ecdysozoa</taxon>
        <taxon>Nematoda</taxon>
        <taxon>Chromadorea</taxon>
        <taxon>Rhabditida</taxon>
        <taxon>Spirurina</taxon>
        <taxon>Ascaridomorpha</taxon>
        <taxon>Ascaridoidea</taxon>
        <taxon>Toxocaridae</taxon>
        <taxon>Toxocara</taxon>
    </lineage>
</organism>
<dbReference type="PANTHER" id="PTHR48187">
    <property type="entry name" value="LD21810P"/>
    <property type="match status" value="1"/>
</dbReference>
<dbReference type="AlphaFoldDB" id="A0A0B2VGE1"/>
<dbReference type="PANTHER" id="PTHR48187:SF2">
    <property type="entry name" value="LD21810P"/>
    <property type="match status" value="1"/>
</dbReference>
<accession>A0A0B2VGE1</accession>
<dbReference type="OrthoDB" id="5086500at2759"/>
<dbReference type="InterPro" id="IPR029058">
    <property type="entry name" value="AB_hydrolase_fold"/>
</dbReference>
<gene>
    <name evidence="1" type="primary">serac1</name>
    <name evidence="1" type="ORF">Tcan_10911</name>
</gene>
<name>A0A0B2VGE1_TOXCA</name>
<keyword evidence="2" id="KW-1185">Reference proteome</keyword>
<dbReference type="STRING" id="6265.A0A0B2VGE1"/>
<dbReference type="OMA" id="PVLFICH"/>
<comment type="caution">
    <text evidence="1">The sequence shown here is derived from an EMBL/GenBank/DDBJ whole genome shotgun (WGS) entry which is preliminary data.</text>
</comment>
<protein>
    <submittedName>
        <fullName evidence="1">Protein SERAC1</fullName>
    </submittedName>
</protein>
<evidence type="ECO:0000313" key="2">
    <source>
        <dbReference type="Proteomes" id="UP000031036"/>
    </source>
</evidence>
<sequence length="503" mass="56690">MMYRLAAPLALGSVFTIFKRRRKSPVETEFSAISPATIGMRNDEPVQVFQRTSTDDVNPASRFRLALKGSAVCAHIPTVSFCDNPRTPLQLEEAVKKLRVDDEWRDAVIWSASHLCDESDLACGEEMIGRRPSQEVRLNRLLTVLVTKSENGYGKELVEQDILSILFDFCTQFAASNRGILINAMKVLANIVAQNEICAVAVANSEWLQRLAAMVSMNSLEENLLAEKVCINALSVLANTAVRLETDVYQLYRSEEEPAIDIIFVHGLRGGVFRTWRAKDDSQNFPRTQCWPRSWLPCDVNFPIRILALDYVSSLLHFRGVIQTLASRSLRFQNQLKAAGIGTRPVVFICHSMGGLLVKRLLLDDAHLLRKTIGILFIATPHRGSPFARYARFAMRPADDVVMLSLQNETNRKLHEDFLKKCYSIPVICSMAETEDSPLILHRKGVLVPSESAFFERGPLYHIRDIHLNICKPSGPDDNSYGVILQFLHDVIFCLKRSQSHHP</sequence>
<dbReference type="Gene3D" id="3.40.50.1820">
    <property type="entry name" value="alpha/beta hydrolase"/>
    <property type="match status" value="1"/>
</dbReference>
<dbReference type="SUPFAM" id="SSF53474">
    <property type="entry name" value="alpha/beta-Hydrolases"/>
    <property type="match status" value="1"/>
</dbReference>